<dbReference type="GeneID" id="105433226"/>
<dbReference type="Proteomes" id="UP000504615">
    <property type="component" value="Unplaced"/>
</dbReference>
<keyword evidence="2" id="KW-0732">Signal</keyword>
<name>A0A6I9WS12_9HYME</name>
<keyword evidence="4" id="KW-1185">Reference proteome</keyword>
<dbReference type="Pfam" id="PF20146">
    <property type="entry name" value="NRF"/>
    <property type="match status" value="1"/>
</dbReference>
<sequence>MKSIRSDWRVSLLVLLTVTVAAGTRPETVLRDVLARPFVPRENASPECLHDSKIYLKSLETYTPWALKMFDASVKIPSGIITGNYKQLGNFDECLQVKNEHGFVGQACNTAVQFEIAADNGAPRELDLGDLFVNVAIASNASKWTSGTTVTYEWMFCVPSTCNHTEIQEALEFALDPLKVDGRVEITINVTKKSCHTAETVKTTWDISDWCYTSILVLFAIIIIASTTYEIAAQRWAITSEKSGILTAFSLYKNGKELMQTERRPGSIRCLDGLRFISIAWIIFGHTYYMETVTVKMNLTHIPYMHYDWMNMLVLNGNIVTDTFFLLSGTLLAYTELRKKERRSSKWRFDVIGLYIHRYIRLTPAYAMMIGFYATLLYKFGTGPRWDTWIGSNRDFCREKWWINLLYLNNYLNVSDMCMSQSWYLATDMQFVWLSPIILYPMLKLKSRFFIIVLTMFLIASVLAPFITTYTLQLMGTMLYYKEQMDLNQVFLEIYIKTYNRFGSYVVGIGLGYVLYKTQSYPVKLRIWSVVLGWIVAIVAGLSVIFGSRNMYFDTYVYNRLEASLYAGLHRQVFAISVSWIIFCCVHGYAGLINHLLSWRGWISLSKLTYCAYLSHFLFILSDAGAVRTSGNLTLMNVTRAFFANLVFTLILSVVWSLCFEMPFINISSIIFGRKRNLSKHLDCSTASAKEICQPKNESSVTSDPVKYDVACCDLETVGEKGENGIKYVNGKVEQSIDKIYIVTPIKCDETCSAVNTNNATTNSYTNVDLYYGIEQHERINSNEKESESIDIDLVNSSEESKECLRHN</sequence>
<dbReference type="OrthoDB" id="207378at2759"/>
<evidence type="ECO:0000256" key="1">
    <source>
        <dbReference type="SAM" id="Phobius"/>
    </source>
</evidence>
<reference evidence="5" key="1">
    <citation type="submission" date="2025-08" db="UniProtKB">
        <authorList>
            <consortium name="RefSeq"/>
        </authorList>
    </citation>
    <scope>IDENTIFICATION</scope>
</reference>
<evidence type="ECO:0000313" key="4">
    <source>
        <dbReference type="Proteomes" id="UP000504615"/>
    </source>
</evidence>
<keyword evidence="1" id="KW-0472">Membrane</keyword>
<feature type="chain" id="PRO_5026859336" evidence="2">
    <location>
        <begin position="24"/>
        <end position="808"/>
    </location>
</feature>
<evidence type="ECO:0000313" key="5">
    <source>
        <dbReference type="RefSeq" id="XP_011646701.1"/>
    </source>
</evidence>
<feature type="transmembrane region" description="Helical" evidence="1">
    <location>
        <begin position="212"/>
        <end position="232"/>
    </location>
</feature>
<feature type="transmembrane region" description="Helical" evidence="1">
    <location>
        <begin position="309"/>
        <end position="334"/>
    </location>
</feature>
<evidence type="ECO:0000259" key="3">
    <source>
        <dbReference type="SMART" id="SM00703"/>
    </source>
</evidence>
<dbReference type="PANTHER" id="PTHR11161:SF71">
    <property type="entry name" value="NOSE RESISTANT-TO-FLUOXETINE PROTEIN N-TERMINAL DOMAIN-CONTAINING PROTEIN"/>
    <property type="match status" value="1"/>
</dbReference>
<keyword evidence="1" id="KW-1133">Transmembrane helix</keyword>
<feature type="transmembrane region" description="Helical" evidence="1">
    <location>
        <begin position="569"/>
        <end position="590"/>
    </location>
</feature>
<dbReference type="InterPro" id="IPR006621">
    <property type="entry name" value="Nose-resist-to-fluoxetine_N"/>
</dbReference>
<feature type="transmembrane region" description="Helical" evidence="1">
    <location>
        <begin position="602"/>
        <end position="622"/>
    </location>
</feature>
<dbReference type="SMART" id="SM00703">
    <property type="entry name" value="NRF"/>
    <property type="match status" value="1"/>
</dbReference>
<dbReference type="InterPro" id="IPR052728">
    <property type="entry name" value="O2_lipid_transport_reg"/>
</dbReference>
<feature type="transmembrane region" description="Helical" evidence="1">
    <location>
        <begin position="527"/>
        <end position="549"/>
    </location>
</feature>
<dbReference type="Pfam" id="PF01757">
    <property type="entry name" value="Acyl_transf_3"/>
    <property type="match status" value="1"/>
</dbReference>
<feature type="transmembrane region" description="Helical" evidence="1">
    <location>
        <begin position="450"/>
        <end position="474"/>
    </location>
</feature>
<feature type="domain" description="Nose resistant-to-fluoxetine protein N-terminal" evidence="3">
    <location>
        <begin position="45"/>
        <end position="187"/>
    </location>
</feature>
<gene>
    <name evidence="5" type="primary">LOC105433226</name>
</gene>
<feature type="signal peptide" evidence="2">
    <location>
        <begin position="1"/>
        <end position="23"/>
    </location>
</feature>
<dbReference type="PANTHER" id="PTHR11161">
    <property type="entry name" value="O-ACYLTRANSFERASE"/>
    <property type="match status" value="1"/>
</dbReference>
<dbReference type="RefSeq" id="XP_011646701.1">
    <property type="nucleotide sequence ID" value="XM_011648399.2"/>
</dbReference>
<proteinExistence type="predicted"/>
<dbReference type="KEGG" id="pbar:105433226"/>
<dbReference type="AlphaFoldDB" id="A0A6I9WS12"/>
<keyword evidence="1" id="KW-0812">Transmembrane</keyword>
<feature type="transmembrane region" description="Helical" evidence="1">
    <location>
        <begin position="642"/>
        <end position="672"/>
    </location>
</feature>
<evidence type="ECO:0000256" key="2">
    <source>
        <dbReference type="SAM" id="SignalP"/>
    </source>
</evidence>
<protein>
    <submittedName>
        <fullName evidence="5">Nose resistant to fluoxetine protein 6-like</fullName>
    </submittedName>
</protein>
<dbReference type="GO" id="GO:0016747">
    <property type="term" value="F:acyltransferase activity, transferring groups other than amino-acyl groups"/>
    <property type="evidence" value="ECO:0007669"/>
    <property type="project" value="InterPro"/>
</dbReference>
<dbReference type="InterPro" id="IPR002656">
    <property type="entry name" value="Acyl_transf_3_dom"/>
</dbReference>
<accession>A0A6I9WS12</accession>
<feature type="transmembrane region" description="Helical" evidence="1">
    <location>
        <begin position="423"/>
        <end position="443"/>
    </location>
</feature>
<organism evidence="4 5">
    <name type="scientific">Pogonomyrmex barbatus</name>
    <name type="common">red harvester ant</name>
    <dbReference type="NCBI Taxonomy" id="144034"/>
    <lineage>
        <taxon>Eukaryota</taxon>
        <taxon>Metazoa</taxon>
        <taxon>Ecdysozoa</taxon>
        <taxon>Arthropoda</taxon>
        <taxon>Hexapoda</taxon>
        <taxon>Insecta</taxon>
        <taxon>Pterygota</taxon>
        <taxon>Neoptera</taxon>
        <taxon>Endopterygota</taxon>
        <taxon>Hymenoptera</taxon>
        <taxon>Apocrita</taxon>
        <taxon>Aculeata</taxon>
        <taxon>Formicoidea</taxon>
        <taxon>Formicidae</taxon>
        <taxon>Myrmicinae</taxon>
        <taxon>Pogonomyrmex</taxon>
    </lineage>
</organism>
<feature type="transmembrane region" description="Helical" evidence="1">
    <location>
        <begin position="355"/>
        <end position="378"/>
    </location>
</feature>